<dbReference type="RefSeq" id="WP_109100858.1">
    <property type="nucleotide sequence ID" value="NZ_QDKQ01000037.1"/>
</dbReference>
<evidence type="ECO:0000313" key="4">
    <source>
        <dbReference type="Proteomes" id="UP000245073"/>
    </source>
</evidence>
<evidence type="ECO:0000256" key="1">
    <source>
        <dbReference type="SAM" id="Phobius"/>
    </source>
</evidence>
<dbReference type="SMART" id="SM00850">
    <property type="entry name" value="LytTR"/>
    <property type="match status" value="1"/>
</dbReference>
<dbReference type="Gene3D" id="2.40.50.1020">
    <property type="entry name" value="LytTr DNA-binding domain"/>
    <property type="match status" value="1"/>
</dbReference>
<accession>A0A2T9K2M0</accession>
<dbReference type="PROSITE" id="PS50930">
    <property type="entry name" value="HTH_LYTTR"/>
    <property type="match status" value="1"/>
</dbReference>
<dbReference type="Proteomes" id="UP000245073">
    <property type="component" value="Unassembled WGS sequence"/>
</dbReference>
<keyword evidence="1" id="KW-0812">Transmembrane</keyword>
<feature type="transmembrane region" description="Helical" evidence="1">
    <location>
        <begin position="76"/>
        <end position="96"/>
    </location>
</feature>
<dbReference type="EMBL" id="QDKQ01000037">
    <property type="protein sequence ID" value="PVM90043.1"/>
    <property type="molecule type" value="Genomic_DNA"/>
</dbReference>
<sequence length="257" mass="27319">MTAKPPILGTAREWAIDLSIATALGVFLGVVGPFGSYFNGPVLVRAFYWTGCFWAGAVIFGLSIRLAVAGAARLRVPAWVTVGAAILAACALQTAVVAPLASTLWPFLKRLSPLDWYGQCLAISGPIAVGFTLLRARLQAARAVPAIPGHQAEPSLVASSVLYLKMEDHYVRVRTETGSRLEAGPLARVLAGLSGLDGLQVHRSWWVARRAVVGVERDGRNLRLRLVDGEAAPIARASVARLRAAGWLTEMESTATG</sequence>
<dbReference type="GO" id="GO:0003677">
    <property type="term" value="F:DNA binding"/>
    <property type="evidence" value="ECO:0007669"/>
    <property type="project" value="InterPro"/>
</dbReference>
<dbReference type="AlphaFoldDB" id="A0A2T9K2M0"/>
<feature type="transmembrane region" description="Helical" evidence="1">
    <location>
        <begin position="116"/>
        <end position="134"/>
    </location>
</feature>
<feature type="transmembrane region" description="Helical" evidence="1">
    <location>
        <begin position="14"/>
        <end position="34"/>
    </location>
</feature>
<keyword evidence="1" id="KW-0472">Membrane</keyword>
<gene>
    <name evidence="3" type="ORF">DDF67_10535</name>
</gene>
<dbReference type="OrthoDB" id="7028951at2"/>
<evidence type="ECO:0000259" key="2">
    <source>
        <dbReference type="PROSITE" id="PS50930"/>
    </source>
</evidence>
<keyword evidence="4" id="KW-1185">Reference proteome</keyword>
<evidence type="ECO:0000313" key="3">
    <source>
        <dbReference type="EMBL" id="PVM90043.1"/>
    </source>
</evidence>
<protein>
    <recommendedName>
        <fullName evidence="2">HTH LytTR-type domain-containing protein</fullName>
    </recommendedName>
</protein>
<dbReference type="InterPro" id="IPR007492">
    <property type="entry name" value="LytTR_DNA-bd_dom"/>
</dbReference>
<organism evidence="3 4">
    <name type="scientific">Caulobacter endophyticus</name>
    <dbReference type="NCBI Taxonomy" id="2172652"/>
    <lineage>
        <taxon>Bacteria</taxon>
        <taxon>Pseudomonadati</taxon>
        <taxon>Pseudomonadota</taxon>
        <taxon>Alphaproteobacteria</taxon>
        <taxon>Caulobacterales</taxon>
        <taxon>Caulobacteraceae</taxon>
        <taxon>Caulobacter</taxon>
    </lineage>
</organism>
<name>A0A2T9K2M0_9CAUL</name>
<keyword evidence="1" id="KW-1133">Transmembrane helix</keyword>
<proteinExistence type="predicted"/>
<reference evidence="3 4" key="1">
    <citation type="submission" date="2018-04" db="EMBL/GenBank/DDBJ databases">
        <title>The genome sequence of Caulobacter sp. 744.</title>
        <authorList>
            <person name="Gao J."/>
            <person name="Sun J."/>
        </authorList>
    </citation>
    <scope>NUCLEOTIDE SEQUENCE [LARGE SCALE GENOMIC DNA]</scope>
    <source>
        <strain evidence="3 4">774</strain>
    </source>
</reference>
<feature type="transmembrane region" description="Helical" evidence="1">
    <location>
        <begin position="46"/>
        <end position="64"/>
    </location>
</feature>
<feature type="domain" description="HTH LytTR-type" evidence="2">
    <location>
        <begin position="161"/>
        <end position="248"/>
    </location>
</feature>
<comment type="caution">
    <text evidence="3">The sequence shown here is derived from an EMBL/GenBank/DDBJ whole genome shotgun (WGS) entry which is preliminary data.</text>
</comment>
<dbReference type="Pfam" id="PF04397">
    <property type="entry name" value="LytTR"/>
    <property type="match status" value="1"/>
</dbReference>